<dbReference type="AlphaFoldDB" id="A0A4R3YBV9"/>
<dbReference type="Proteomes" id="UP000294619">
    <property type="component" value="Unassembled WGS sequence"/>
</dbReference>
<protein>
    <submittedName>
        <fullName evidence="1">Uncharacterized protein</fullName>
    </submittedName>
</protein>
<name>A0A4R3YBV9_9PAST</name>
<evidence type="ECO:0000313" key="1">
    <source>
        <dbReference type="EMBL" id="TCV89925.1"/>
    </source>
</evidence>
<gene>
    <name evidence="1" type="ORF">EDC16_101235</name>
</gene>
<comment type="caution">
    <text evidence="1">The sequence shown here is derived from an EMBL/GenBank/DDBJ whole genome shotgun (WGS) entry which is preliminary data.</text>
</comment>
<evidence type="ECO:0000313" key="2">
    <source>
        <dbReference type="Proteomes" id="UP000294619"/>
    </source>
</evidence>
<dbReference type="EMBL" id="SMCP01000001">
    <property type="protein sequence ID" value="TCV89925.1"/>
    <property type="molecule type" value="Genomic_DNA"/>
</dbReference>
<proteinExistence type="predicted"/>
<organism evidence="1 2">
    <name type="scientific">Testudinibacter aquarius</name>
    <dbReference type="NCBI Taxonomy" id="1524974"/>
    <lineage>
        <taxon>Bacteria</taxon>
        <taxon>Pseudomonadati</taxon>
        <taxon>Pseudomonadota</taxon>
        <taxon>Gammaproteobacteria</taxon>
        <taxon>Pasteurellales</taxon>
        <taxon>Pasteurellaceae</taxon>
        <taxon>Testudinibacter</taxon>
    </lineage>
</organism>
<sequence length="55" mass="6408">MEQQLTPEYLEYLKKEAALGDKDFTEGKEFSSEEVYRGVKDVLYNAVLKYEQNVA</sequence>
<accession>A0A4R3YBV9</accession>
<reference evidence="1 2" key="1">
    <citation type="submission" date="2019-03" db="EMBL/GenBank/DDBJ databases">
        <title>Genomic Encyclopedia of Type Strains, Phase IV (KMG-IV): sequencing the most valuable type-strain genomes for metagenomic binning, comparative biology and taxonomic classification.</title>
        <authorList>
            <person name="Goeker M."/>
        </authorList>
    </citation>
    <scope>NUCLEOTIDE SEQUENCE [LARGE SCALE GENOMIC DNA]</scope>
    <source>
        <strain evidence="1 2">DSM 28140</strain>
    </source>
</reference>
<dbReference type="RefSeq" id="WP_157330445.1">
    <property type="nucleotide sequence ID" value="NZ_LEKL01000014.1"/>
</dbReference>